<protein>
    <submittedName>
        <fullName evidence="2">Uncharacterized protein</fullName>
    </submittedName>
</protein>
<evidence type="ECO:0000313" key="2">
    <source>
        <dbReference type="EMBL" id="EJF91991.1"/>
    </source>
</evidence>
<feature type="chain" id="PRO_5003738515" evidence="1">
    <location>
        <begin position="21"/>
        <end position="160"/>
    </location>
</feature>
<evidence type="ECO:0000313" key="3">
    <source>
        <dbReference type="Proteomes" id="UP000009017"/>
    </source>
</evidence>
<comment type="caution">
    <text evidence="2">The sequence shown here is derived from an EMBL/GenBank/DDBJ whole genome shotgun (WGS) entry which is preliminary data.</text>
</comment>
<accession>J0R0N3</accession>
<gene>
    <name evidence="2" type="ORF">ME3_00214</name>
</gene>
<dbReference type="PATRIC" id="fig|1094557.3.peg.216"/>
<keyword evidence="3" id="KW-1185">Reference proteome</keyword>
<dbReference type="OrthoDB" id="7923635at2"/>
<name>J0R0N3_9HYPH</name>
<sequence length="160" mass="17824">MLKFALYAFFILLSPFATYAQKTITNETDYHSIITSTLPLNIVANYPLTEDFLVKMEQIKIEVADLPAEPDAPGTGNDNSIEGLVASVSGRPKFVGVLEKHNITPREYVIGFMALQATLAAVSALDDNDNFDEKITLSQSNLEFGQKHINRIRALLWTIY</sequence>
<organism evidence="2 3">
    <name type="scientific">Bartonella melophagi K-2C</name>
    <dbReference type="NCBI Taxonomy" id="1094557"/>
    <lineage>
        <taxon>Bacteria</taxon>
        <taxon>Pseudomonadati</taxon>
        <taxon>Pseudomonadota</taxon>
        <taxon>Alphaproteobacteria</taxon>
        <taxon>Hyphomicrobiales</taxon>
        <taxon>Bartonellaceae</taxon>
        <taxon>Bartonella</taxon>
    </lineage>
</organism>
<dbReference type="AlphaFoldDB" id="J0R0N3"/>
<dbReference type="Proteomes" id="UP000009017">
    <property type="component" value="Unassembled WGS sequence"/>
</dbReference>
<reference evidence="2 3" key="1">
    <citation type="submission" date="2012-03" db="EMBL/GenBank/DDBJ databases">
        <title>The Genome Sequence of Bartonella melophagi K-2C.</title>
        <authorList>
            <consortium name="The Broad Institute Genome Sequencing Platform"/>
            <consortium name="The Broad Institute Genome Sequencing Center for Infectious Disease"/>
            <person name="Feldgarden M."/>
            <person name="Kirby J."/>
            <person name="Kosoy M."/>
            <person name="Birtles R."/>
            <person name="Probert W.S."/>
            <person name="Chiaraviglio L."/>
            <person name="Young S.K."/>
            <person name="Zeng Q."/>
            <person name="Gargeya S."/>
            <person name="Fitzgerald M."/>
            <person name="Haas B."/>
            <person name="Abouelleil A."/>
            <person name="Alvarado L."/>
            <person name="Arachchi H.M."/>
            <person name="Berlin A."/>
            <person name="Chapman S.B."/>
            <person name="Gearin G."/>
            <person name="Goldberg J."/>
            <person name="Griggs A."/>
            <person name="Gujja S."/>
            <person name="Hansen M."/>
            <person name="Heiman D."/>
            <person name="Howarth C."/>
            <person name="Larimer J."/>
            <person name="Lui A."/>
            <person name="MacDonald P.J.P."/>
            <person name="McCowen C."/>
            <person name="Montmayeur A."/>
            <person name="Murphy C."/>
            <person name="Neiman D."/>
            <person name="Pearson M."/>
            <person name="Priest M."/>
            <person name="Roberts A."/>
            <person name="Saif S."/>
            <person name="Shea T."/>
            <person name="Sisk P."/>
            <person name="Stolte C."/>
            <person name="Sykes S."/>
            <person name="Wortman J."/>
            <person name="Nusbaum C."/>
            <person name="Birren B."/>
        </authorList>
    </citation>
    <scope>NUCLEOTIDE SEQUENCE [LARGE SCALE GENOMIC DNA]</scope>
    <source>
        <strain evidence="2 3">K-2C</strain>
    </source>
</reference>
<dbReference type="RefSeq" id="WP_007476314.1">
    <property type="nucleotide sequence ID" value="NZ_JH725081.1"/>
</dbReference>
<dbReference type="EMBL" id="AIMA01000003">
    <property type="protein sequence ID" value="EJF91991.1"/>
    <property type="molecule type" value="Genomic_DNA"/>
</dbReference>
<dbReference type="HOGENOM" id="CLU_136639_0_0_5"/>
<proteinExistence type="predicted"/>
<evidence type="ECO:0000256" key="1">
    <source>
        <dbReference type="SAM" id="SignalP"/>
    </source>
</evidence>
<keyword evidence="1" id="KW-0732">Signal</keyword>
<feature type="signal peptide" evidence="1">
    <location>
        <begin position="1"/>
        <end position="20"/>
    </location>
</feature>
<dbReference type="eggNOG" id="ENOG50313VE">
    <property type="taxonomic scope" value="Bacteria"/>
</dbReference>